<name>A0A8S4BEJ3_9TELE</name>
<dbReference type="OrthoDB" id="8595960at2759"/>
<sequence>MANPVRLLILLSDDSTERMDLPLVPNSVEELIEQIKEAWQLTGDIRLQYKDVDFGTFVNLRSTSSIKDLTTIKR</sequence>
<dbReference type="AlphaFoldDB" id="A0A8S4BEJ3"/>
<proteinExistence type="predicted"/>
<accession>A0A8S4BEJ3</accession>
<dbReference type="EMBL" id="CAJRST010029446">
    <property type="protein sequence ID" value="CAG5969211.1"/>
    <property type="molecule type" value="Genomic_DNA"/>
</dbReference>
<keyword evidence="2" id="KW-1185">Reference proteome</keyword>
<gene>
    <name evidence="1" type="ORF">MMEN_LOCUS15750</name>
</gene>
<evidence type="ECO:0000313" key="1">
    <source>
        <dbReference type="EMBL" id="CAG5969211.1"/>
    </source>
</evidence>
<dbReference type="Proteomes" id="UP000677803">
    <property type="component" value="Unassembled WGS sequence"/>
</dbReference>
<reference evidence="1" key="1">
    <citation type="submission" date="2021-05" db="EMBL/GenBank/DDBJ databases">
        <authorList>
            <person name="Tigano A."/>
        </authorList>
    </citation>
    <scope>NUCLEOTIDE SEQUENCE</scope>
</reference>
<protein>
    <submittedName>
        <fullName evidence="1">(Atlantic silverside) hypothetical protein</fullName>
    </submittedName>
</protein>
<evidence type="ECO:0000313" key="2">
    <source>
        <dbReference type="Proteomes" id="UP000677803"/>
    </source>
</evidence>
<organism evidence="1 2">
    <name type="scientific">Menidia menidia</name>
    <name type="common">Atlantic silverside</name>
    <dbReference type="NCBI Taxonomy" id="238744"/>
    <lineage>
        <taxon>Eukaryota</taxon>
        <taxon>Metazoa</taxon>
        <taxon>Chordata</taxon>
        <taxon>Craniata</taxon>
        <taxon>Vertebrata</taxon>
        <taxon>Euteleostomi</taxon>
        <taxon>Actinopterygii</taxon>
        <taxon>Neopterygii</taxon>
        <taxon>Teleostei</taxon>
        <taxon>Neoteleostei</taxon>
        <taxon>Acanthomorphata</taxon>
        <taxon>Ovalentaria</taxon>
        <taxon>Atherinomorphae</taxon>
        <taxon>Atheriniformes</taxon>
        <taxon>Atherinopsidae</taxon>
        <taxon>Menidiinae</taxon>
        <taxon>Menidia</taxon>
    </lineage>
</organism>
<comment type="caution">
    <text evidence="1">The sequence shown here is derived from an EMBL/GenBank/DDBJ whole genome shotgun (WGS) entry which is preliminary data.</text>
</comment>